<name>A0A8H3TSS7_9TREE</name>
<comment type="caution">
    <text evidence="13">The sequence shown here is derived from an EMBL/GenBank/DDBJ whole genome shotgun (WGS) entry which is preliminary data.</text>
</comment>
<dbReference type="GO" id="GO:0006397">
    <property type="term" value="P:mRNA processing"/>
    <property type="evidence" value="ECO:0007669"/>
    <property type="project" value="UniProtKB-KW"/>
</dbReference>
<feature type="compositionally biased region" description="Low complexity" evidence="11">
    <location>
        <begin position="1112"/>
        <end position="1128"/>
    </location>
</feature>
<dbReference type="InterPro" id="IPR012677">
    <property type="entry name" value="Nucleotide-bd_a/b_plait_sf"/>
</dbReference>
<evidence type="ECO:0000313" key="13">
    <source>
        <dbReference type="EMBL" id="GHJ86458.1"/>
    </source>
</evidence>
<dbReference type="OrthoDB" id="360390at2759"/>
<feature type="compositionally biased region" description="Basic and acidic residues" evidence="11">
    <location>
        <begin position="662"/>
        <end position="671"/>
    </location>
</feature>
<dbReference type="InterPro" id="IPR034397">
    <property type="entry name" value="Prp24_RRM1"/>
</dbReference>
<evidence type="ECO:0000256" key="9">
    <source>
        <dbReference type="PROSITE-ProRule" id="PRU00176"/>
    </source>
</evidence>
<dbReference type="Gene3D" id="1.25.40.10">
    <property type="entry name" value="Tetratricopeptide repeat domain"/>
    <property type="match status" value="2"/>
</dbReference>
<dbReference type="Proteomes" id="UP000620104">
    <property type="component" value="Unassembled WGS sequence"/>
</dbReference>
<feature type="region of interest" description="Disordered" evidence="11">
    <location>
        <begin position="938"/>
        <end position="959"/>
    </location>
</feature>
<dbReference type="CDD" id="cd00590">
    <property type="entry name" value="RRM_SF"/>
    <property type="match status" value="1"/>
</dbReference>
<evidence type="ECO:0000256" key="8">
    <source>
        <dbReference type="ARBA" id="ARBA00093627"/>
    </source>
</evidence>
<dbReference type="PANTHER" id="PTHR23236">
    <property type="entry name" value="EUKARYOTIC TRANSLATION INITIATION FACTOR 4B/4H"/>
    <property type="match status" value="1"/>
</dbReference>
<feature type="compositionally biased region" description="Basic and acidic residues" evidence="11">
    <location>
        <begin position="417"/>
        <end position="426"/>
    </location>
</feature>
<feature type="domain" description="RRM" evidence="12">
    <location>
        <begin position="700"/>
        <end position="773"/>
    </location>
</feature>
<evidence type="ECO:0000256" key="7">
    <source>
        <dbReference type="ARBA" id="ARBA00093374"/>
    </source>
</evidence>
<feature type="domain" description="RRM" evidence="12">
    <location>
        <begin position="774"/>
        <end position="852"/>
    </location>
</feature>
<dbReference type="SUPFAM" id="SSF54928">
    <property type="entry name" value="RNA-binding domain, RBD"/>
    <property type="match status" value="3"/>
</dbReference>
<dbReference type="CDD" id="cd12296">
    <property type="entry name" value="RRM1_Prp24"/>
    <property type="match status" value="1"/>
</dbReference>
<feature type="domain" description="RRM" evidence="12">
    <location>
        <begin position="866"/>
        <end position="942"/>
    </location>
</feature>
<dbReference type="PANTHER" id="PTHR23236:SF119">
    <property type="entry name" value="NUCLEAR RNA-BINDING PROTEIN SART-3"/>
    <property type="match status" value="1"/>
</dbReference>
<evidence type="ECO:0000256" key="11">
    <source>
        <dbReference type="SAM" id="MobiDB-lite"/>
    </source>
</evidence>
<dbReference type="GO" id="GO:0005688">
    <property type="term" value="C:U6 snRNP"/>
    <property type="evidence" value="ECO:0007669"/>
    <property type="project" value="UniProtKB-ARBA"/>
</dbReference>
<feature type="coiled-coil region" evidence="10">
    <location>
        <begin position="261"/>
        <end position="290"/>
    </location>
</feature>
<evidence type="ECO:0000256" key="2">
    <source>
        <dbReference type="ARBA" id="ARBA00022664"/>
    </source>
</evidence>
<evidence type="ECO:0000256" key="3">
    <source>
        <dbReference type="ARBA" id="ARBA00022737"/>
    </source>
</evidence>
<evidence type="ECO:0000256" key="5">
    <source>
        <dbReference type="ARBA" id="ARBA00023187"/>
    </source>
</evidence>
<evidence type="ECO:0000256" key="4">
    <source>
        <dbReference type="ARBA" id="ARBA00022884"/>
    </source>
</evidence>
<keyword evidence="5" id="KW-0508">mRNA splicing</keyword>
<feature type="region of interest" description="Disordered" evidence="11">
    <location>
        <begin position="414"/>
        <end position="444"/>
    </location>
</feature>
<keyword evidence="4 9" id="KW-0694">RNA-binding</keyword>
<dbReference type="InterPro" id="IPR000504">
    <property type="entry name" value="RRM_dom"/>
</dbReference>
<dbReference type="InterPro" id="IPR035979">
    <property type="entry name" value="RBD_domain_sf"/>
</dbReference>
<dbReference type="InterPro" id="IPR003107">
    <property type="entry name" value="HAT"/>
</dbReference>
<evidence type="ECO:0000256" key="10">
    <source>
        <dbReference type="SAM" id="Coils"/>
    </source>
</evidence>
<evidence type="ECO:0000256" key="1">
    <source>
        <dbReference type="ARBA" id="ARBA00004123"/>
    </source>
</evidence>
<dbReference type="EMBL" id="BLZA01000018">
    <property type="protein sequence ID" value="GHJ86458.1"/>
    <property type="molecule type" value="Genomic_DNA"/>
</dbReference>
<gene>
    <name evidence="13" type="ORF">NliqN6_2860</name>
</gene>
<dbReference type="SMART" id="SM00386">
    <property type="entry name" value="HAT"/>
    <property type="match status" value="4"/>
</dbReference>
<dbReference type="GO" id="GO:0008380">
    <property type="term" value="P:RNA splicing"/>
    <property type="evidence" value="ECO:0007669"/>
    <property type="project" value="UniProtKB-KW"/>
</dbReference>
<keyword evidence="3" id="KW-0677">Repeat</keyword>
<dbReference type="FunFam" id="3.30.70.330:FF:000365">
    <property type="entry name" value="U4/U6 snRNA-associated-splicing factor PRP24"/>
    <property type="match status" value="1"/>
</dbReference>
<keyword evidence="10" id="KW-0175">Coiled coil</keyword>
<dbReference type="GO" id="GO:0003723">
    <property type="term" value="F:RNA binding"/>
    <property type="evidence" value="ECO:0007669"/>
    <property type="project" value="UniProtKB-UniRule"/>
</dbReference>
<dbReference type="SMART" id="SM00360">
    <property type="entry name" value="RRM"/>
    <property type="match status" value="3"/>
</dbReference>
<evidence type="ECO:0000259" key="12">
    <source>
        <dbReference type="PROSITE" id="PS50102"/>
    </source>
</evidence>
<protein>
    <recommendedName>
        <fullName evidence="8">U4/U6 snRNA-associated-splicing factor PRP24</fullName>
    </recommendedName>
</protein>
<dbReference type="InterPro" id="IPR008847">
    <property type="entry name" value="Suf"/>
</dbReference>
<dbReference type="Pfam" id="PF05843">
    <property type="entry name" value="Suf"/>
    <property type="match status" value="1"/>
</dbReference>
<accession>A0A8H3TSS7</accession>
<keyword evidence="2" id="KW-0507">mRNA processing</keyword>
<dbReference type="Pfam" id="PF00076">
    <property type="entry name" value="RRM_1"/>
    <property type="match status" value="3"/>
</dbReference>
<evidence type="ECO:0000313" key="14">
    <source>
        <dbReference type="Proteomes" id="UP000620104"/>
    </source>
</evidence>
<reference evidence="13" key="1">
    <citation type="submission" date="2020-07" db="EMBL/GenBank/DDBJ databases">
        <title>Draft Genome Sequence of a Deep-Sea Yeast, Naganishia (Cryptococcus) liquefaciens strain N6.</title>
        <authorList>
            <person name="Han Y.W."/>
            <person name="Kajitani R."/>
            <person name="Morimoto H."/>
            <person name="Parhat M."/>
            <person name="Tsubouchi H."/>
            <person name="Bakenova O."/>
            <person name="Ogata M."/>
            <person name="Argunhan B."/>
            <person name="Aoki R."/>
            <person name="Kajiwara S."/>
            <person name="Itoh T."/>
            <person name="Iwasaki H."/>
        </authorList>
    </citation>
    <scope>NUCLEOTIDE SEQUENCE</scope>
    <source>
        <strain evidence="13">N6</strain>
    </source>
</reference>
<keyword evidence="14" id="KW-1185">Reference proteome</keyword>
<feature type="region of interest" description="Disordered" evidence="11">
    <location>
        <begin position="1092"/>
        <end position="1133"/>
    </location>
</feature>
<feature type="region of interest" description="Disordered" evidence="11">
    <location>
        <begin position="659"/>
        <end position="699"/>
    </location>
</feature>
<dbReference type="AlphaFoldDB" id="A0A8H3TSS7"/>
<comment type="subcellular location">
    <subcellularLocation>
        <location evidence="1">Nucleus</location>
    </subcellularLocation>
</comment>
<organism evidence="13 14">
    <name type="scientific">Naganishia liquefaciens</name>
    <dbReference type="NCBI Taxonomy" id="104408"/>
    <lineage>
        <taxon>Eukaryota</taxon>
        <taxon>Fungi</taxon>
        <taxon>Dikarya</taxon>
        <taxon>Basidiomycota</taxon>
        <taxon>Agaricomycotina</taxon>
        <taxon>Tremellomycetes</taxon>
        <taxon>Filobasidiales</taxon>
        <taxon>Filobasidiaceae</taxon>
        <taxon>Naganishia</taxon>
    </lineage>
</organism>
<comment type="function">
    <text evidence="7">Functions as a recycling factor of the spliceosome, a machinery that forms on each precursor-messenger RNA (pre-mRNA) and catalyzes the removal of introns. Chaperones the re-annealing of U4 and U6 snRNAs (small nuclear RNAs) released from previous rounds of splicing, an initial step in reforming the U4/U6-U5 tri-snRNP (small nuclear ribonucleoprotein) that can reassemble into another spliceosome complex; this step involves binding U6 and facilitating the unwinding of the U6 internal stem loop, followed by base-pairing of U6 to U4.</text>
</comment>
<sequence>MSDHDVAAMEAALTTLMAHLDRLQHEPDNIPLVEETVLWARKCAMEEQVESGLEMLARVKGCRQEIWLEVLGNIERRIPGWSSEDAQERVQAVLALLRLAAQDYLSIPVLLAVARITAALHESPVVPSDDEAEPVNQQAPLRRIVQEEDARALFKDVVAFASNDISLSGSVWQIYLDWELGLFVFLPEAERAQRLPIIHQAFLDRLATPHESLAETSQRYSTFNSTYAQSTYEEQMVKASKISARSCARWDAREPWERGWMALLQAEEAEAEAEAEAETEEAKAARREQMVGYLYAYLEMELSTAEGRKPEPKMVQAVYERWLQVVSTDTRREGRVAEAAVWDRYITYIATTNGFSKAHVTQTMQRAVRCCPHAGELWARLLRQLEVAKQDPAVIGETYMRALACGVLTRKGAPDVAKSKDKGKAKVKDHKKGKGKASEEDVEMQEPRLVLGDARGADVAELAALEAAWAGYMRRMAEADDDDEEEDKEDAVEITLRDGIARCHELNPRGESTMRLERYLISWLERKGKVEEGIKVWDDLVKLHPRNYQSWIGYTEYLARHNEYTKARTQYKTAISRNVDWPESIWTAWIAFEDYYGTAESLNAAKARVTPLQEALVAQRMQAQAASSTVPEPTEAGAGSIQTADVPVVDLASDAMQVDAAEEGRKRKAEETTDAAEEGANKKQRVAPPDAEPARDREHATVLVSGLSTEVTEADVRKFFRECGQVREVTLSPHDSQVVAAVEFMDRSSVPAALTRDKKTIGESQAHVYQAGQTTLFVTNFPEKMDDTSLRELFAPFGDIVETRWPSRKFKDSRRFCYVQFTTTGAAASASQVLDGKELESGFPISVLISDPGRKKERSDAHADARELYVNQLSKFMTDQDMEKAFSPFGKIKRISLAKDDEGKCKGFGFIEFETEDQARAALALDGHEYKKRKMGVRLSEKKPRRERRAEQASAPSTSAVAAVVHRTSDILARSVRLHGLPPKTQEGLLQQALEKIVPVKKLEVFQDLGQATAELGTVADVGGLLLRSEPFTYLDSPITFTAETDISRNSTLGTRDRAVESAAKSVPGAMFQPRPRKAGIGARKKATFTAASIPRKTKAAEGEANGQNGDAAGSSATPASVATSAGPKGQDDFRRMLLEGKK</sequence>
<dbReference type="Gene3D" id="3.30.70.330">
    <property type="match status" value="3"/>
</dbReference>
<dbReference type="InterPro" id="IPR011990">
    <property type="entry name" value="TPR-like_helical_dom_sf"/>
</dbReference>
<keyword evidence="6" id="KW-0539">Nucleus</keyword>
<dbReference type="SUPFAM" id="SSF48452">
    <property type="entry name" value="TPR-like"/>
    <property type="match status" value="2"/>
</dbReference>
<proteinExistence type="predicted"/>
<dbReference type="PROSITE" id="PS50102">
    <property type="entry name" value="RRM"/>
    <property type="match status" value="3"/>
</dbReference>
<evidence type="ECO:0000256" key="6">
    <source>
        <dbReference type="ARBA" id="ARBA00023242"/>
    </source>
</evidence>
<feature type="compositionally biased region" description="Basic and acidic residues" evidence="11">
    <location>
        <begin position="939"/>
        <end position="951"/>
    </location>
</feature>